<evidence type="ECO:0000256" key="2">
    <source>
        <dbReference type="SAM" id="Phobius"/>
    </source>
</evidence>
<keyword evidence="2" id="KW-1133">Transmembrane helix</keyword>
<sequence>MAYNSEDSWEDPQQKPWAETDETGLPEGENGVVGDTRFEPAAQNPELTVPADAEKAGNANSPKKKIPKWQWGVLGGFVVIAIGGGAAFVLLDGHSSSVAPMQQQMGLAASPASHLPQRATTPLMQQKSLSGSIGHPEASPKSGFAPDSAAMSAQTPSPSGMSGFATLNQLSGDSTTATSHPAANTSMTAEDASPSPVSALPTSAMATPAEETTKTSTLSSLQSPVVLSPAPTAGLPAGTPMVSSTTASAANTVNPTVVRLQAEIAASKAKIAQLQDALQSDKTASAPRVVTRTIVRYVHVPVAAPAPRVTMAHPASPSRTESAWSVVGGNGHVAMVSGPGGQVQSVRAGDVLPGGMLVQRIGLGKVITNEGVIR</sequence>
<feature type="compositionally biased region" description="Polar residues" evidence="1">
    <location>
        <begin position="151"/>
        <end position="188"/>
    </location>
</feature>
<evidence type="ECO:0000313" key="3">
    <source>
        <dbReference type="EMBL" id="MBU2759262.1"/>
    </source>
</evidence>
<evidence type="ECO:0000256" key="1">
    <source>
        <dbReference type="SAM" id="MobiDB-lite"/>
    </source>
</evidence>
<accession>A0ABS5ZVL2</accession>
<feature type="region of interest" description="Disordered" evidence="1">
    <location>
        <begin position="1"/>
        <end position="65"/>
    </location>
</feature>
<keyword evidence="4" id="KW-1185">Reference proteome</keyword>
<feature type="region of interest" description="Disordered" evidence="1">
    <location>
        <begin position="122"/>
        <end position="223"/>
    </location>
</feature>
<evidence type="ECO:0000313" key="4">
    <source>
        <dbReference type="Proteomes" id="UP000755654"/>
    </source>
</evidence>
<protein>
    <recommendedName>
        <fullName evidence="5">Type IV secretion protein DotG</fullName>
    </recommendedName>
</protein>
<dbReference type="EMBL" id="JAAOMP010000035">
    <property type="protein sequence ID" value="MBU2759262.1"/>
    <property type="molecule type" value="Genomic_DNA"/>
</dbReference>
<dbReference type="Proteomes" id="UP000755654">
    <property type="component" value="Unassembled WGS sequence"/>
</dbReference>
<feature type="compositionally biased region" description="Polar residues" evidence="1">
    <location>
        <begin position="122"/>
        <end position="131"/>
    </location>
</feature>
<organism evidence="3 4">
    <name type="scientific">Acidithiobacillus sulfurivorans</name>
    <dbReference type="NCBI Taxonomy" id="1958756"/>
    <lineage>
        <taxon>Bacteria</taxon>
        <taxon>Pseudomonadati</taxon>
        <taxon>Pseudomonadota</taxon>
        <taxon>Acidithiobacillia</taxon>
        <taxon>Acidithiobacillales</taxon>
        <taxon>Acidithiobacillaceae</taxon>
        <taxon>Acidithiobacillus</taxon>
    </lineage>
</organism>
<dbReference type="RefSeq" id="WP_215882999.1">
    <property type="nucleotide sequence ID" value="NZ_JAAOMP010000035.1"/>
</dbReference>
<name>A0ABS5ZVL2_9PROT</name>
<comment type="caution">
    <text evidence="3">The sequence shown here is derived from an EMBL/GenBank/DDBJ whole genome shotgun (WGS) entry which is preliminary data.</text>
</comment>
<keyword evidence="2" id="KW-0812">Transmembrane</keyword>
<reference evidence="3 4" key="1">
    <citation type="journal article" date="2021" name="ISME J.">
        <title>Genomic evolution of the class Acidithiobacillia: deep-branching Proteobacteria living in extreme acidic conditions.</title>
        <authorList>
            <person name="Moya-Beltran A."/>
            <person name="Beard S."/>
            <person name="Rojas-Villalobos C."/>
            <person name="Issotta F."/>
            <person name="Gallardo Y."/>
            <person name="Ulloa R."/>
            <person name="Giaveno A."/>
            <person name="Degli Esposti M."/>
            <person name="Johnson D.B."/>
            <person name="Quatrini R."/>
        </authorList>
    </citation>
    <scope>NUCLEOTIDE SEQUENCE [LARGE SCALE GENOMIC DNA]</scope>
    <source>
        <strain evidence="3 4">RW2</strain>
    </source>
</reference>
<evidence type="ECO:0008006" key="5">
    <source>
        <dbReference type="Google" id="ProtNLM"/>
    </source>
</evidence>
<feature type="transmembrane region" description="Helical" evidence="2">
    <location>
        <begin position="71"/>
        <end position="91"/>
    </location>
</feature>
<proteinExistence type="predicted"/>
<feature type="compositionally biased region" description="Low complexity" evidence="1">
    <location>
        <begin position="214"/>
        <end position="223"/>
    </location>
</feature>
<gene>
    <name evidence="3" type="ORF">HAP95_03615</name>
</gene>
<keyword evidence="2" id="KW-0472">Membrane</keyword>